<keyword evidence="10" id="KW-1185">Reference proteome</keyword>
<feature type="domain" description="Pyridine nucleotide-disulphide oxidoreductase dimerisation" evidence="8">
    <location>
        <begin position="222"/>
        <end position="248"/>
    </location>
</feature>
<dbReference type="RefSeq" id="XP_026189672.1">
    <property type="nucleotide sequence ID" value="XM_026333887.1"/>
</dbReference>
<dbReference type="PRINTS" id="PR00411">
    <property type="entry name" value="PNDRDTASEI"/>
</dbReference>
<evidence type="ECO:0000256" key="3">
    <source>
        <dbReference type="ARBA" id="ARBA00022630"/>
    </source>
</evidence>
<dbReference type="Gene3D" id="3.50.50.60">
    <property type="entry name" value="FAD/NAD(P)-binding domain"/>
    <property type="match status" value="2"/>
</dbReference>
<dbReference type="SUPFAM" id="SSF51905">
    <property type="entry name" value="FAD/NAD(P)-binding domain"/>
    <property type="match status" value="1"/>
</dbReference>
<evidence type="ECO:0000256" key="1">
    <source>
        <dbReference type="ARBA" id="ARBA00001974"/>
    </source>
</evidence>
<gene>
    <name evidence="11" type="primary">LOC34618342</name>
</gene>
<keyword evidence="7" id="KW-0676">Redox-active center</keyword>
<evidence type="ECO:0000256" key="7">
    <source>
        <dbReference type="ARBA" id="ARBA00023284"/>
    </source>
</evidence>
<keyword evidence="6" id="KW-1015">Disulfide bond</keyword>
<dbReference type="GO" id="GO:0006749">
    <property type="term" value="P:glutathione metabolic process"/>
    <property type="evidence" value="ECO:0007669"/>
    <property type="project" value="TreeGrafter"/>
</dbReference>
<keyword evidence="5" id="KW-0560">Oxidoreductase</keyword>
<dbReference type="GO" id="GO:0034599">
    <property type="term" value="P:cellular response to oxidative stress"/>
    <property type="evidence" value="ECO:0007669"/>
    <property type="project" value="TreeGrafter"/>
</dbReference>
<dbReference type="PANTHER" id="PTHR42737:SF2">
    <property type="entry name" value="GLUTATHIONE REDUCTASE"/>
    <property type="match status" value="1"/>
</dbReference>
<accession>A0A6P6RQ98</accession>
<dbReference type="GO" id="GO:0005739">
    <property type="term" value="C:mitochondrion"/>
    <property type="evidence" value="ECO:0007669"/>
    <property type="project" value="TreeGrafter"/>
</dbReference>
<evidence type="ECO:0000256" key="5">
    <source>
        <dbReference type="ARBA" id="ARBA00023002"/>
    </source>
</evidence>
<keyword evidence="3" id="KW-0285">Flavoprotein</keyword>
<name>A0A6P6RQ98_9EIME</name>
<dbReference type="InterPro" id="IPR046952">
    <property type="entry name" value="GSHR/TRXR-like"/>
</dbReference>
<evidence type="ECO:0000256" key="2">
    <source>
        <dbReference type="ARBA" id="ARBA00007532"/>
    </source>
</evidence>
<evidence type="ECO:0000256" key="6">
    <source>
        <dbReference type="ARBA" id="ARBA00023157"/>
    </source>
</evidence>
<evidence type="ECO:0000313" key="10">
    <source>
        <dbReference type="Proteomes" id="UP000515125"/>
    </source>
</evidence>
<keyword evidence="4" id="KW-0274">FAD</keyword>
<dbReference type="GO" id="GO:0045454">
    <property type="term" value="P:cell redox homeostasis"/>
    <property type="evidence" value="ECO:0007669"/>
    <property type="project" value="InterPro"/>
</dbReference>
<dbReference type="GeneID" id="34618342"/>
<dbReference type="PRINTS" id="PR00368">
    <property type="entry name" value="FADPNR"/>
</dbReference>
<dbReference type="Proteomes" id="UP000515125">
    <property type="component" value="Unplaced"/>
</dbReference>
<dbReference type="InterPro" id="IPR023753">
    <property type="entry name" value="FAD/NAD-binding_dom"/>
</dbReference>
<dbReference type="GO" id="GO:0004362">
    <property type="term" value="F:glutathione-disulfide reductase (NADPH) activity"/>
    <property type="evidence" value="ECO:0007669"/>
    <property type="project" value="TreeGrafter"/>
</dbReference>
<dbReference type="InterPro" id="IPR016156">
    <property type="entry name" value="FAD/NAD-linked_Rdtase_dimer_sf"/>
</dbReference>
<dbReference type="SUPFAM" id="SSF55424">
    <property type="entry name" value="FAD/NAD-linked reductases, dimerisation (C-terminal) domain"/>
    <property type="match status" value="1"/>
</dbReference>
<dbReference type="GO" id="GO:0005829">
    <property type="term" value="C:cytosol"/>
    <property type="evidence" value="ECO:0007669"/>
    <property type="project" value="TreeGrafter"/>
</dbReference>
<dbReference type="PANTHER" id="PTHR42737">
    <property type="entry name" value="GLUTATHIONE REDUCTASE"/>
    <property type="match status" value="1"/>
</dbReference>
<evidence type="ECO:0000256" key="4">
    <source>
        <dbReference type="ARBA" id="ARBA00022827"/>
    </source>
</evidence>
<evidence type="ECO:0000313" key="11">
    <source>
        <dbReference type="RefSeq" id="XP_026189672.1"/>
    </source>
</evidence>
<dbReference type="InterPro" id="IPR004099">
    <property type="entry name" value="Pyr_nucl-diS_OxRdtase_dimer"/>
</dbReference>
<dbReference type="Pfam" id="PF02852">
    <property type="entry name" value="Pyr_redox_dim"/>
    <property type="match status" value="2"/>
</dbReference>
<dbReference type="Pfam" id="PF07992">
    <property type="entry name" value="Pyr_redox_2"/>
    <property type="match status" value="1"/>
</dbReference>
<feature type="domain" description="FAD/NAD(P)-binding" evidence="9">
    <location>
        <begin position="72"/>
        <end position="196"/>
    </location>
</feature>
<dbReference type="Gene3D" id="3.30.390.30">
    <property type="match status" value="2"/>
</dbReference>
<feature type="domain" description="Pyridine nucleotide-disulphide oxidoreductase dimerisation" evidence="8">
    <location>
        <begin position="252"/>
        <end position="305"/>
    </location>
</feature>
<dbReference type="InterPro" id="IPR036188">
    <property type="entry name" value="FAD/NAD-bd_sf"/>
</dbReference>
<comment type="cofactor">
    <cofactor evidence="1">
        <name>FAD</name>
        <dbReference type="ChEBI" id="CHEBI:57692"/>
    </cofactor>
</comment>
<proteinExistence type="inferred from homology"/>
<evidence type="ECO:0000259" key="9">
    <source>
        <dbReference type="Pfam" id="PF07992"/>
    </source>
</evidence>
<dbReference type="OrthoDB" id="5956163at2759"/>
<evidence type="ECO:0000259" key="8">
    <source>
        <dbReference type="Pfam" id="PF02852"/>
    </source>
</evidence>
<organism evidence="10 11">
    <name type="scientific">Cyclospora cayetanensis</name>
    <dbReference type="NCBI Taxonomy" id="88456"/>
    <lineage>
        <taxon>Eukaryota</taxon>
        <taxon>Sar</taxon>
        <taxon>Alveolata</taxon>
        <taxon>Apicomplexa</taxon>
        <taxon>Conoidasida</taxon>
        <taxon>Coccidia</taxon>
        <taxon>Eucoccidiorida</taxon>
        <taxon>Eimeriorina</taxon>
        <taxon>Eimeriidae</taxon>
        <taxon>Cyclospora</taxon>
    </lineage>
</organism>
<sequence>MWCAANAFESLHGLKHLGVDFNEPPRFNWERLVENRENYISRLNKIYETNLEKSQVQRFYGWASLLPKVEAKEEHVIVVNETKQDSEAGVPPTSRLTAKHVLVATGGRPTPLSIPGASLCTDSDGFFALKSQPKRVGVIGAGYIAVELCGVLQGLGTETHLFTRYARALRKFDKMIQNENHKNMQRMGVQVELTPMAIAAGRRLADRLYGQMPNAKADYDFVPSVVFAHPPIASVGLTEEEAIQQHGEDDIQSEQGRILGLHLVGLGADEILQGFAVAIKMGARKCDLDRCVAIHPTAAEEIVTLPPWGL</sequence>
<reference evidence="11" key="1">
    <citation type="submission" date="2025-08" db="UniProtKB">
        <authorList>
            <consortium name="RefSeq"/>
        </authorList>
    </citation>
    <scope>IDENTIFICATION</scope>
</reference>
<dbReference type="GO" id="GO:0050660">
    <property type="term" value="F:flavin adenine dinucleotide binding"/>
    <property type="evidence" value="ECO:0007669"/>
    <property type="project" value="InterPro"/>
</dbReference>
<comment type="similarity">
    <text evidence="2">Belongs to the class-I pyridine nucleotide-disulfide oxidoreductase family.</text>
</comment>
<protein>
    <submittedName>
        <fullName evidence="11">Glutathione reductase</fullName>
    </submittedName>
</protein>
<dbReference type="AlphaFoldDB" id="A0A6P6RQ98"/>